<dbReference type="Gene3D" id="3.20.20.150">
    <property type="entry name" value="Divalent-metal-dependent TIM barrel enzymes"/>
    <property type="match status" value="1"/>
</dbReference>
<evidence type="ECO:0000313" key="3">
    <source>
        <dbReference type="Proteomes" id="UP000315010"/>
    </source>
</evidence>
<evidence type="ECO:0000313" key="2">
    <source>
        <dbReference type="EMBL" id="TWT83211.1"/>
    </source>
</evidence>
<dbReference type="GO" id="GO:0016853">
    <property type="term" value="F:isomerase activity"/>
    <property type="evidence" value="ECO:0007669"/>
    <property type="project" value="UniProtKB-KW"/>
</dbReference>
<dbReference type="Pfam" id="PF01261">
    <property type="entry name" value="AP_endonuc_2"/>
    <property type="match status" value="1"/>
</dbReference>
<protein>
    <submittedName>
        <fullName evidence="2">Xylose isomerase-like TIM barrel</fullName>
    </submittedName>
</protein>
<evidence type="ECO:0000259" key="1">
    <source>
        <dbReference type="Pfam" id="PF01261"/>
    </source>
</evidence>
<dbReference type="AlphaFoldDB" id="A0A5C5Z8P9"/>
<dbReference type="InterPro" id="IPR013022">
    <property type="entry name" value="Xyl_isomerase-like_TIM-brl"/>
</dbReference>
<reference evidence="2 3" key="1">
    <citation type="submission" date="2019-02" db="EMBL/GenBank/DDBJ databases">
        <title>Deep-cultivation of Planctomycetes and their phenomic and genomic characterization uncovers novel biology.</title>
        <authorList>
            <person name="Wiegand S."/>
            <person name="Jogler M."/>
            <person name="Boedeker C."/>
            <person name="Pinto D."/>
            <person name="Vollmers J."/>
            <person name="Rivas-Marin E."/>
            <person name="Kohn T."/>
            <person name="Peeters S.H."/>
            <person name="Heuer A."/>
            <person name="Rast P."/>
            <person name="Oberbeckmann S."/>
            <person name="Bunk B."/>
            <person name="Jeske O."/>
            <person name="Meyerdierks A."/>
            <person name="Storesund J.E."/>
            <person name="Kallscheuer N."/>
            <person name="Luecker S."/>
            <person name="Lage O.M."/>
            <person name="Pohl T."/>
            <person name="Merkel B.J."/>
            <person name="Hornburger P."/>
            <person name="Mueller R.-W."/>
            <person name="Bruemmer F."/>
            <person name="Labrenz M."/>
            <person name="Spormann A.M."/>
            <person name="Op Den Camp H."/>
            <person name="Overmann J."/>
            <person name="Amann R."/>
            <person name="Jetten M.S.M."/>
            <person name="Mascher T."/>
            <person name="Medema M.H."/>
            <person name="Devos D.P."/>
            <person name="Kaster A.-K."/>
            <person name="Ovreas L."/>
            <person name="Rohde M."/>
            <person name="Galperin M.Y."/>
            <person name="Jogler C."/>
        </authorList>
    </citation>
    <scope>NUCLEOTIDE SEQUENCE [LARGE SCALE GENOMIC DNA]</scope>
    <source>
        <strain evidence="2 3">CA13</strain>
    </source>
</reference>
<gene>
    <name evidence="2" type="ORF">CA13_46740</name>
</gene>
<keyword evidence="3" id="KW-1185">Reference proteome</keyword>
<organism evidence="2 3">
    <name type="scientific">Novipirellula herctigrandis</name>
    <dbReference type="NCBI Taxonomy" id="2527986"/>
    <lineage>
        <taxon>Bacteria</taxon>
        <taxon>Pseudomonadati</taxon>
        <taxon>Planctomycetota</taxon>
        <taxon>Planctomycetia</taxon>
        <taxon>Pirellulales</taxon>
        <taxon>Pirellulaceae</taxon>
        <taxon>Novipirellula</taxon>
    </lineage>
</organism>
<name>A0A5C5Z8P9_9BACT</name>
<keyword evidence="2" id="KW-0413">Isomerase</keyword>
<dbReference type="Proteomes" id="UP000315010">
    <property type="component" value="Unassembled WGS sequence"/>
</dbReference>
<dbReference type="EMBL" id="SJPJ01000001">
    <property type="protein sequence ID" value="TWT83211.1"/>
    <property type="molecule type" value="Genomic_DNA"/>
</dbReference>
<dbReference type="PANTHER" id="PTHR12110:SF53">
    <property type="entry name" value="BLR5974 PROTEIN"/>
    <property type="match status" value="1"/>
</dbReference>
<dbReference type="OrthoDB" id="9810637at2"/>
<dbReference type="InterPro" id="IPR006311">
    <property type="entry name" value="TAT_signal"/>
</dbReference>
<dbReference type="PANTHER" id="PTHR12110">
    <property type="entry name" value="HYDROXYPYRUVATE ISOMERASE"/>
    <property type="match status" value="1"/>
</dbReference>
<comment type="caution">
    <text evidence="2">The sequence shown here is derived from an EMBL/GenBank/DDBJ whole genome shotgun (WGS) entry which is preliminary data.</text>
</comment>
<feature type="domain" description="Xylose isomerase-like TIM barrel" evidence="1">
    <location>
        <begin position="73"/>
        <end position="309"/>
    </location>
</feature>
<dbReference type="InterPro" id="IPR036237">
    <property type="entry name" value="Xyl_isomerase-like_sf"/>
</dbReference>
<sequence>MSANPYSLSRRHFLQSSAAIVAATGLMGPSLGAEDQSDPPFKISLAEWSLHRSLRDPSKNLTNMDFPRVSKEEFGIDAVEYVNQFFKDKAEDNDYLTELKSRCSDLGVKSVLIMIDGEGRLGDPDDAKRKRAVENHFKWVEAAKFLGCHSIRVNAGSSGSYEEQQKLAADGLRQLSEFAAPKGMNVIVENHGGLSSNGKWLSDTIKMVDLENCGTLPDFGNFFINRNPVEWFDNYEGVDLMMPYAKAVSAKTHDFVGGNTVVHMEKNGKTYETDYEKMMSIVVGHGYNGYVGIEYEGGEDEYVGIRKSKELLERVAAKLSETAATTTG</sequence>
<accession>A0A5C5Z8P9</accession>
<proteinExistence type="predicted"/>
<dbReference type="PROSITE" id="PS51318">
    <property type="entry name" value="TAT"/>
    <property type="match status" value="1"/>
</dbReference>
<dbReference type="RefSeq" id="WP_146400218.1">
    <property type="nucleotide sequence ID" value="NZ_SJPJ01000001.1"/>
</dbReference>
<dbReference type="InterPro" id="IPR050312">
    <property type="entry name" value="IolE/XylAMocC-like"/>
</dbReference>
<dbReference type="SUPFAM" id="SSF51658">
    <property type="entry name" value="Xylose isomerase-like"/>
    <property type="match status" value="1"/>
</dbReference>